<protein>
    <submittedName>
        <fullName evidence="2">Uncharacterized protein</fullName>
    </submittedName>
</protein>
<reference evidence="2 3" key="1">
    <citation type="submission" date="2024-02" db="EMBL/GenBank/DDBJ databases">
        <title>De novo assembly and annotation of 12 fungi associated with fruit tree decline syndrome in Ontario, Canada.</title>
        <authorList>
            <person name="Sulman M."/>
            <person name="Ellouze W."/>
            <person name="Ilyukhin E."/>
        </authorList>
    </citation>
    <scope>NUCLEOTIDE SEQUENCE [LARGE SCALE GENOMIC DNA]</scope>
    <source>
        <strain evidence="2 3">M97-236</strain>
    </source>
</reference>
<dbReference type="EMBL" id="JAKIXB020000025">
    <property type="protein sequence ID" value="KAL1597605.1"/>
    <property type="molecule type" value="Genomic_DNA"/>
</dbReference>
<sequence>MAPSTKKYQYRLAQSECQLHNLLRELETDFEDEFPKIFDGAHLPKLNKQVTLSLKLGGRDIEAFELNGAQLIQDCASIGAKIARKLLTSEEHDFEQVESPARDDISDKSHKAAPGLTEKALVATEHNESPSWESMKRAIIPQYVQRVSFAVGRDLRSDDREDLHARFPDVTIIEQTTPENCPAGGDGDIENELESQFAADARPDRSTQTEWNPPLLDTSITTVVEVVPSSTLVATTPKPSLLSRMSIDEPELRIKGIVSGSVEGVHMLTSPRRRSNSSEILCVADRIGFQISSPPKVIHAIWAHWKNNREVKSFAQVRQLVNLQRYYSNLVTLYILAHHKMESDLCFAVLLRIQNTNYAFPGQLPDVQAAVLAFQYLPEDSDLCRWIAILFAFLWGTQQYQDHGHLLVEFPDLDRDALSKLLFAVAHIRDPFTKGHDTAVLESWCEVHHHREGDNEELKCREVRDSMKSQFDKMKADDAKRDYEEAQVTVRNYVKNLELQNVDTPEPGTSDDKPWTTKSKRKAESPAIQPTEKYKRVGGRGGGRGGFGRASS</sequence>
<evidence type="ECO:0000313" key="3">
    <source>
        <dbReference type="Proteomes" id="UP001521222"/>
    </source>
</evidence>
<feature type="compositionally biased region" description="Gly residues" evidence="1">
    <location>
        <begin position="539"/>
        <end position="552"/>
    </location>
</feature>
<proteinExistence type="predicted"/>
<gene>
    <name evidence="2" type="ORF">SLS59_007302</name>
</gene>
<dbReference type="Proteomes" id="UP001521222">
    <property type="component" value="Unassembled WGS sequence"/>
</dbReference>
<evidence type="ECO:0000256" key="1">
    <source>
        <dbReference type="SAM" id="MobiDB-lite"/>
    </source>
</evidence>
<evidence type="ECO:0000313" key="2">
    <source>
        <dbReference type="EMBL" id="KAL1597605.1"/>
    </source>
</evidence>
<feature type="region of interest" description="Disordered" evidence="1">
    <location>
        <begin position="94"/>
        <end position="117"/>
    </location>
</feature>
<name>A0ABR3QZL1_9PLEO</name>
<keyword evidence="3" id="KW-1185">Reference proteome</keyword>
<organism evidence="2 3">
    <name type="scientific">Nothophoma quercina</name>
    <dbReference type="NCBI Taxonomy" id="749835"/>
    <lineage>
        <taxon>Eukaryota</taxon>
        <taxon>Fungi</taxon>
        <taxon>Dikarya</taxon>
        <taxon>Ascomycota</taxon>
        <taxon>Pezizomycotina</taxon>
        <taxon>Dothideomycetes</taxon>
        <taxon>Pleosporomycetidae</taxon>
        <taxon>Pleosporales</taxon>
        <taxon>Pleosporineae</taxon>
        <taxon>Didymellaceae</taxon>
        <taxon>Nothophoma</taxon>
    </lineage>
</organism>
<feature type="region of interest" description="Disordered" evidence="1">
    <location>
        <begin position="500"/>
        <end position="552"/>
    </location>
</feature>
<feature type="compositionally biased region" description="Basic and acidic residues" evidence="1">
    <location>
        <begin position="94"/>
        <end position="110"/>
    </location>
</feature>
<accession>A0ABR3QZL1</accession>
<comment type="caution">
    <text evidence="2">The sequence shown here is derived from an EMBL/GenBank/DDBJ whole genome shotgun (WGS) entry which is preliminary data.</text>
</comment>